<evidence type="ECO:0000259" key="6">
    <source>
        <dbReference type="Pfam" id="PF00884"/>
    </source>
</evidence>
<reference evidence="7 8" key="1">
    <citation type="submission" date="2023-11" db="EMBL/GenBank/DDBJ databases">
        <title>Coraliomargarita sp. nov., isolated from marine algae.</title>
        <authorList>
            <person name="Lee J.K."/>
            <person name="Baek J.H."/>
            <person name="Kim J.M."/>
            <person name="Choi D.G."/>
            <person name="Jeon C.O."/>
        </authorList>
    </citation>
    <scope>NUCLEOTIDE SEQUENCE [LARGE SCALE GENOMIC DNA]</scope>
    <source>
        <strain evidence="7 8">J2-16</strain>
    </source>
</reference>
<dbReference type="PROSITE" id="PS00523">
    <property type="entry name" value="SULFATASE_1"/>
    <property type="match status" value="1"/>
</dbReference>
<feature type="chain" id="PRO_5045427451" evidence="5">
    <location>
        <begin position="23"/>
        <end position="479"/>
    </location>
</feature>
<dbReference type="InterPro" id="IPR000917">
    <property type="entry name" value="Sulfatase_N"/>
</dbReference>
<feature type="signal peptide" evidence="5">
    <location>
        <begin position="1"/>
        <end position="22"/>
    </location>
</feature>
<dbReference type="SUPFAM" id="SSF53649">
    <property type="entry name" value="Alkaline phosphatase-like"/>
    <property type="match status" value="1"/>
</dbReference>
<dbReference type="RefSeq" id="WP_319832349.1">
    <property type="nucleotide sequence ID" value="NZ_CP138858.1"/>
</dbReference>
<proteinExistence type="inferred from homology"/>
<accession>A0ABZ0RJN3</accession>
<dbReference type="EMBL" id="CP138858">
    <property type="protein sequence ID" value="WPJ95469.1"/>
    <property type="molecule type" value="Genomic_DNA"/>
</dbReference>
<comment type="similarity">
    <text evidence="1">Belongs to the sulfatase family.</text>
</comment>
<dbReference type="InterPro" id="IPR050738">
    <property type="entry name" value="Sulfatase"/>
</dbReference>
<evidence type="ECO:0000256" key="2">
    <source>
        <dbReference type="ARBA" id="ARBA00022723"/>
    </source>
</evidence>
<dbReference type="CDD" id="cd16026">
    <property type="entry name" value="GALNS_like"/>
    <property type="match status" value="1"/>
</dbReference>
<dbReference type="Gene3D" id="3.30.1120.10">
    <property type="match status" value="1"/>
</dbReference>
<keyword evidence="8" id="KW-1185">Reference proteome</keyword>
<evidence type="ECO:0000256" key="4">
    <source>
        <dbReference type="ARBA" id="ARBA00022837"/>
    </source>
</evidence>
<evidence type="ECO:0000313" key="8">
    <source>
        <dbReference type="Proteomes" id="UP001324993"/>
    </source>
</evidence>
<dbReference type="Proteomes" id="UP001324993">
    <property type="component" value="Chromosome"/>
</dbReference>
<keyword evidence="4" id="KW-0106">Calcium</keyword>
<dbReference type="InterPro" id="IPR024607">
    <property type="entry name" value="Sulfatase_CS"/>
</dbReference>
<evidence type="ECO:0000313" key="7">
    <source>
        <dbReference type="EMBL" id="WPJ95469.1"/>
    </source>
</evidence>
<evidence type="ECO:0000256" key="5">
    <source>
        <dbReference type="SAM" id="SignalP"/>
    </source>
</evidence>
<dbReference type="Gene3D" id="3.40.720.10">
    <property type="entry name" value="Alkaline Phosphatase, subunit A"/>
    <property type="match status" value="1"/>
</dbReference>
<feature type="domain" description="Sulfatase N-terminal" evidence="6">
    <location>
        <begin position="26"/>
        <end position="348"/>
    </location>
</feature>
<dbReference type="Pfam" id="PF00884">
    <property type="entry name" value="Sulfatase"/>
    <property type="match status" value="1"/>
</dbReference>
<keyword evidence="5" id="KW-0732">Signal</keyword>
<organism evidence="7 8">
    <name type="scientific">Coraliomargarita algicola</name>
    <dbReference type="NCBI Taxonomy" id="3092156"/>
    <lineage>
        <taxon>Bacteria</taxon>
        <taxon>Pseudomonadati</taxon>
        <taxon>Verrucomicrobiota</taxon>
        <taxon>Opitutia</taxon>
        <taxon>Puniceicoccales</taxon>
        <taxon>Coraliomargaritaceae</taxon>
        <taxon>Coraliomargarita</taxon>
    </lineage>
</organism>
<dbReference type="PANTHER" id="PTHR42693:SF53">
    <property type="entry name" value="ENDO-4-O-SULFATASE"/>
    <property type="match status" value="1"/>
</dbReference>
<dbReference type="InterPro" id="IPR017850">
    <property type="entry name" value="Alkaline_phosphatase_core_sf"/>
</dbReference>
<evidence type="ECO:0000256" key="1">
    <source>
        <dbReference type="ARBA" id="ARBA00008779"/>
    </source>
</evidence>
<gene>
    <name evidence="7" type="ORF">SH580_18785</name>
</gene>
<keyword evidence="2" id="KW-0479">Metal-binding</keyword>
<protein>
    <submittedName>
        <fullName evidence="7">Sulfatase</fullName>
    </submittedName>
</protein>
<evidence type="ECO:0000256" key="3">
    <source>
        <dbReference type="ARBA" id="ARBA00022801"/>
    </source>
</evidence>
<dbReference type="Pfam" id="PF14707">
    <property type="entry name" value="Sulfatase_C"/>
    <property type="match status" value="1"/>
</dbReference>
<keyword evidence="3" id="KW-0378">Hydrolase</keyword>
<dbReference type="PANTHER" id="PTHR42693">
    <property type="entry name" value="ARYLSULFATASE FAMILY MEMBER"/>
    <property type="match status" value="1"/>
</dbReference>
<sequence>MNKFIKFNLLVWGLLLATVCSAATKPNVVIILTDDQGYADLGCFGGDHVQTPRIDRMAEEGAKLTSFYVAGSVCTPSRAALMTGSYPRRIGLAGGVFLAADHHGLHPDEITLAELMKSAGYATGMFGKWHLGDQPEFLPTRQGFDEFFGLPYSHDIHPYHTNPKHHFPPLPLMEMETVLEAEPDADYLTQRITQRAVDFIGRHKDEAFFLYVPHPAPHRPIHMSPAFMQQAPEAILAKLKNETGVDYKTRDKLYNYAIREIDWSVGQILDALKANGVDENTVVIFTSDNGPSVGHAEPYSGKKGSSFEGGQRVPTVIRWPGTIPAAQTNDELMTAMDLLPTFAKLAGAELPDDRVIDGKDILPVLTENARSPHDVFFYYKGDDLKAVRSGPWKLHLGKVNGKDKARRGKGSSSPIMALYRLDEDPAERHNLFNAQPEIAEQLQAHAEAFELELKQNSRPVGWVDEAHPLTLLKSSTSIE</sequence>
<name>A0ABZ0RJN3_9BACT</name>